<dbReference type="EMBL" id="VRYN01000001">
    <property type="protein sequence ID" value="TYO82178.1"/>
    <property type="molecule type" value="Genomic_DNA"/>
</dbReference>
<dbReference type="Proteomes" id="UP000323075">
    <property type="component" value="Unassembled WGS sequence"/>
</dbReference>
<reference evidence="2" key="3">
    <citation type="journal article" name="MicrobiologyOpen">
        <title>Whole-genome comparison between the type strain of Halobacterium salinarum (DSM 3754(T)) and the laboratory strains R1 and NRC-1.</title>
        <authorList>
            <person name="Pfeiffer F."/>
            <person name="Losensky G."/>
            <person name="Marchfelder A."/>
            <person name="Habermann B."/>
            <person name="Dyall-Smith M."/>
        </authorList>
    </citation>
    <scope>NUCLEOTIDE SEQUENCE</scope>
    <source>
        <strain evidence="2">91-R6</strain>
    </source>
</reference>
<protein>
    <submittedName>
        <fullName evidence="2">Uncharacterized protein</fullName>
    </submittedName>
</protein>
<evidence type="ECO:0000313" key="5">
    <source>
        <dbReference type="Proteomes" id="UP000323075"/>
    </source>
</evidence>
<accession>A0A4D6GVL9</accession>
<evidence type="ECO:0000313" key="3">
    <source>
        <dbReference type="EMBL" id="TYO82178.1"/>
    </source>
</evidence>
<dbReference type="Proteomes" id="UP000296216">
    <property type="component" value="Chromosome"/>
</dbReference>
<keyword evidence="1" id="KW-0472">Membrane</keyword>
<feature type="transmembrane region" description="Helical" evidence="1">
    <location>
        <begin position="108"/>
        <end position="126"/>
    </location>
</feature>
<name>A0A4D6GVL9_HALS9</name>
<feature type="transmembrane region" description="Helical" evidence="1">
    <location>
        <begin position="180"/>
        <end position="198"/>
    </location>
</feature>
<evidence type="ECO:0000256" key="1">
    <source>
        <dbReference type="SAM" id="Phobius"/>
    </source>
</evidence>
<feature type="transmembrane region" description="Helical" evidence="1">
    <location>
        <begin position="59"/>
        <end position="77"/>
    </location>
</feature>
<dbReference type="EMBL" id="CP038631">
    <property type="protein sequence ID" value="QCC45920.1"/>
    <property type="molecule type" value="Genomic_DNA"/>
</dbReference>
<reference evidence="3 5" key="2">
    <citation type="submission" date="2019-07" db="EMBL/GenBank/DDBJ databases">
        <title>Genomic Encyclopedia of Archaeal and Bacterial Type Strains, Phase II (KMG-II): from individual species to whole genera.</title>
        <authorList>
            <person name="Goeker M."/>
        </authorList>
    </citation>
    <scope>NUCLEOTIDE SEQUENCE [LARGE SCALE GENOMIC DNA]</scope>
    <source>
        <strain evidence="3 5">DSM 3754</strain>
    </source>
</reference>
<dbReference type="RefSeq" id="WP_010903726.1">
    <property type="nucleotide sequence ID" value="NZ_VRYN01000001.1"/>
</dbReference>
<keyword evidence="1" id="KW-1133">Transmembrane helix</keyword>
<dbReference type="GeneID" id="68694858"/>
<dbReference type="AlphaFoldDB" id="A0A4D6GVL9"/>
<reference evidence="2 4" key="1">
    <citation type="journal article" date="2019" name="Microbiol. Resour. Announc.">
        <title>The Genome Sequence of the Halobacterium salinarum Type Strain Is Closely Related to That of Laboratory Strains NRC-1 and R1.</title>
        <authorList>
            <person name="Pfeiffer F."/>
            <person name="Marchfelder A."/>
            <person name="Habermann B."/>
            <person name="Dyall-Smith M.L."/>
        </authorList>
    </citation>
    <scope>NUCLEOTIDE SEQUENCE [LARGE SCALE GENOMIC DNA]</scope>
    <source>
        <strain evidence="2">91-R6</strain>
        <strain evidence="4">ATCC 33171 / DSM 3754 / JCM 8978 / NBRC 102687 / NCIMB 764 / 91-R6</strain>
    </source>
</reference>
<organism evidence="2 4">
    <name type="scientific">Halobacterium salinarum (strain ATCC 33171 / DSM 3754 / JCM 8978 / NBRC 102687 / NCIMB 764 / 91-R6)</name>
    <dbReference type="NCBI Taxonomy" id="2597657"/>
    <lineage>
        <taxon>Archaea</taxon>
        <taxon>Methanobacteriati</taxon>
        <taxon>Methanobacteriota</taxon>
        <taxon>Stenosarchaea group</taxon>
        <taxon>Halobacteria</taxon>
        <taxon>Halobacteriales</taxon>
        <taxon>Halobacteriaceae</taxon>
        <taxon>Halobacterium</taxon>
    </lineage>
</organism>
<feature type="transmembrane region" description="Helical" evidence="1">
    <location>
        <begin position="35"/>
        <end position="53"/>
    </location>
</feature>
<evidence type="ECO:0000313" key="2">
    <source>
        <dbReference type="EMBL" id="QCC45920.1"/>
    </source>
</evidence>
<evidence type="ECO:0000313" key="4">
    <source>
        <dbReference type="Proteomes" id="UP000296216"/>
    </source>
</evidence>
<keyword evidence="1" id="KW-0812">Transmembrane</keyword>
<gene>
    <name evidence="3" type="ORF">APQ99_00696</name>
    <name evidence="2" type="ORF">HBSAL_11390</name>
</gene>
<feature type="transmembrane region" description="Helical" evidence="1">
    <location>
        <begin position="138"/>
        <end position="160"/>
    </location>
</feature>
<proteinExistence type="predicted"/>
<sequence>MARGSRGDGPLDPDIPAAVDDAFAFLFRNSTVNAVIAWLAVAVLGGVVLDSALDVDLRWLVFTGAVGVIVAVPPVVFRSWRTMLPWELLCVGLLPILVRGLFGGTVGTFAVYVSLAAVALVVVGELHTFTSLAVTHWFAAVLVVLVTLASGAVWAVFRWTADQHFGTAYLTTNHALMTEFVWVTLAGLAAGVLFALALRRRTRWLRRATSRVTER</sequence>